<comment type="caution">
    <text evidence="5">The sequence shown here is derived from an EMBL/GenBank/DDBJ whole genome shotgun (WGS) entry which is preliminary data.</text>
</comment>
<dbReference type="InterPro" id="IPR008397">
    <property type="entry name" value="Alginate_lyase_dom"/>
</dbReference>
<keyword evidence="6" id="KW-1185">Reference proteome</keyword>
<dbReference type="Proteomes" id="UP000248198">
    <property type="component" value="Unassembled WGS sequence"/>
</dbReference>
<dbReference type="GO" id="GO:0016829">
    <property type="term" value="F:lyase activity"/>
    <property type="evidence" value="ECO:0007669"/>
    <property type="project" value="UniProtKB-KW"/>
</dbReference>
<organism evidence="5 6">
    <name type="scientific">Pedobacter nutrimenti</name>
    <dbReference type="NCBI Taxonomy" id="1241337"/>
    <lineage>
        <taxon>Bacteria</taxon>
        <taxon>Pseudomonadati</taxon>
        <taxon>Bacteroidota</taxon>
        <taxon>Sphingobacteriia</taxon>
        <taxon>Sphingobacteriales</taxon>
        <taxon>Sphingobacteriaceae</taxon>
        <taxon>Pedobacter</taxon>
    </lineage>
</organism>
<dbReference type="OrthoDB" id="7210452at2"/>
<keyword evidence="1 3" id="KW-0732">Signal</keyword>
<evidence type="ECO:0000313" key="6">
    <source>
        <dbReference type="Proteomes" id="UP000248198"/>
    </source>
</evidence>
<dbReference type="Gene3D" id="1.50.10.100">
    <property type="entry name" value="Chondroitin AC/alginate lyase"/>
    <property type="match status" value="1"/>
</dbReference>
<keyword evidence="2 5" id="KW-0456">Lyase</keyword>
<reference evidence="5 6" key="1">
    <citation type="submission" date="2018-06" db="EMBL/GenBank/DDBJ databases">
        <title>Genomic Encyclopedia of Archaeal and Bacterial Type Strains, Phase II (KMG-II): from individual species to whole genera.</title>
        <authorList>
            <person name="Goeker M."/>
        </authorList>
    </citation>
    <scope>NUCLEOTIDE SEQUENCE [LARGE SCALE GENOMIC DNA]</scope>
    <source>
        <strain evidence="5 6">DSM 27372</strain>
    </source>
</reference>
<sequence>MKVFGLSIALVLFFTSSYAQLPEVSLLNAGLLKTKKEAYLRKDKEVTRQVDFVLKTADGYLDTKPKSVLDKSFTPPSGSKHDYMSLAPYFWPDPAKADGRPYIRKDGERNPEIRTITDGTYLSDLNNKCKFLSLAYYFTNTEKYAAKASQLMQIWFLNPETKMNPNLNYAQAIRGVNDGRGIGIIETRSLADLADWAGLLTGSASWNTKEMQGLKDWYKQYLNWMMTSKNGQDEHHAKNNHGTHYDTQIVAFALFTGDRKLAAQTLKESLKRIPVQIEPDGQQPLELERTNAYGYSTMNLNGWFNLAILGEKLDIDLWNYSTTDGRSLRKALDWLIPYTIGDKPKDHKQISPYNKGEMYRPLLLAGLKYKSSTYLEAAAALPRTNENLMTDLLYR</sequence>
<protein>
    <submittedName>
        <fullName evidence="5">Alginate lyase</fullName>
    </submittedName>
</protein>
<dbReference type="Pfam" id="PF05426">
    <property type="entry name" value="Alginate_lyase"/>
    <property type="match status" value="1"/>
</dbReference>
<accession>A0A318UNX3</accession>
<dbReference type="InterPro" id="IPR008929">
    <property type="entry name" value="Chondroitin_lyas"/>
</dbReference>
<evidence type="ECO:0000256" key="1">
    <source>
        <dbReference type="ARBA" id="ARBA00022729"/>
    </source>
</evidence>
<evidence type="ECO:0000259" key="4">
    <source>
        <dbReference type="Pfam" id="PF05426"/>
    </source>
</evidence>
<evidence type="ECO:0000256" key="2">
    <source>
        <dbReference type="ARBA" id="ARBA00023239"/>
    </source>
</evidence>
<dbReference type="RefSeq" id="WP_110833161.1">
    <property type="nucleotide sequence ID" value="NZ_QKLU01000006.1"/>
</dbReference>
<proteinExistence type="predicted"/>
<evidence type="ECO:0000313" key="5">
    <source>
        <dbReference type="EMBL" id="PYF72398.1"/>
    </source>
</evidence>
<dbReference type="GO" id="GO:0042597">
    <property type="term" value="C:periplasmic space"/>
    <property type="evidence" value="ECO:0007669"/>
    <property type="project" value="InterPro"/>
</dbReference>
<gene>
    <name evidence="5" type="ORF">B0O44_10647</name>
</gene>
<feature type="signal peptide" evidence="3">
    <location>
        <begin position="1"/>
        <end position="19"/>
    </location>
</feature>
<dbReference type="SUPFAM" id="SSF48230">
    <property type="entry name" value="Chondroitin AC/alginate lyase"/>
    <property type="match status" value="1"/>
</dbReference>
<name>A0A318UNX3_9SPHI</name>
<feature type="chain" id="PRO_5016353230" evidence="3">
    <location>
        <begin position="20"/>
        <end position="395"/>
    </location>
</feature>
<dbReference type="EMBL" id="QKLU01000006">
    <property type="protein sequence ID" value="PYF72398.1"/>
    <property type="molecule type" value="Genomic_DNA"/>
</dbReference>
<evidence type="ECO:0000256" key="3">
    <source>
        <dbReference type="SAM" id="SignalP"/>
    </source>
</evidence>
<feature type="domain" description="Alginate lyase" evidence="4">
    <location>
        <begin position="70"/>
        <end position="340"/>
    </location>
</feature>
<dbReference type="AlphaFoldDB" id="A0A318UNX3"/>